<sequence>DLNVWLPLGSGYYEGNYIGV</sequence>
<reference evidence="1 2" key="1">
    <citation type="submission" date="2013-09" db="EMBL/GenBank/DDBJ databases">
        <title>Corchorus capsularis genome sequencing.</title>
        <authorList>
            <person name="Alam M."/>
            <person name="Haque M.S."/>
            <person name="Islam M.S."/>
            <person name="Emdad E.M."/>
            <person name="Islam M.M."/>
            <person name="Ahmed B."/>
            <person name="Halim A."/>
            <person name="Hossen Q.M.M."/>
            <person name="Hossain M.Z."/>
            <person name="Ahmed R."/>
            <person name="Khan M.M."/>
            <person name="Islam R."/>
            <person name="Rashid M.M."/>
            <person name="Khan S.A."/>
            <person name="Rahman M.S."/>
            <person name="Alam M."/>
        </authorList>
    </citation>
    <scope>NUCLEOTIDE SEQUENCE [LARGE SCALE GENOMIC DNA]</scope>
    <source>
        <strain evidence="2">cv. CVL-1</strain>
        <tissue evidence="1">Whole seedling</tissue>
    </source>
</reference>
<dbReference type="Gramene" id="OMP11812">
    <property type="protein sequence ID" value="OMP11812"/>
    <property type="gene ID" value="CCACVL1_00248"/>
</dbReference>
<dbReference type="EMBL" id="AWWV01000808">
    <property type="protein sequence ID" value="OMP11812.1"/>
    <property type="molecule type" value="Genomic_DNA"/>
</dbReference>
<evidence type="ECO:0000313" key="2">
    <source>
        <dbReference type="Proteomes" id="UP000188268"/>
    </source>
</evidence>
<comment type="caution">
    <text evidence="1">The sequence shown here is derived from an EMBL/GenBank/DDBJ whole genome shotgun (WGS) entry which is preliminary data.</text>
</comment>
<organism evidence="1 2">
    <name type="scientific">Corchorus capsularis</name>
    <name type="common">Jute</name>
    <dbReference type="NCBI Taxonomy" id="210143"/>
    <lineage>
        <taxon>Eukaryota</taxon>
        <taxon>Viridiplantae</taxon>
        <taxon>Streptophyta</taxon>
        <taxon>Embryophyta</taxon>
        <taxon>Tracheophyta</taxon>
        <taxon>Spermatophyta</taxon>
        <taxon>Magnoliopsida</taxon>
        <taxon>eudicotyledons</taxon>
        <taxon>Gunneridae</taxon>
        <taxon>Pentapetalae</taxon>
        <taxon>rosids</taxon>
        <taxon>malvids</taxon>
        <taxon>Malvales</taxon>
        <taxon>Malvaceae</taxon>
        <taxon>Grewioideae</taxon>
        <taxon>Apeibeae</taxon>
        <taxon>Corchorus</taxon>
    </lineage>
</organism>
<dbReference type="AlphaFoldDB" id="A0A1R3KXL1"/>
<protein>
    <submittedName>
        <fullName evidence="1">Uncharacterized protein</fullName>
    </submittedName>
</protein>
<proteinExistence type="predicted"/>
<keyword evidence="2" id="KW-1185">Reference proteome</keyword>
<dbReference type="Proteomes" id="UP000188268">
    <property type="component" value="Unassembled WGS sequence"/>
</dbReference>
<evidence type="ECO:0000313" key="1">
    <source>
        <dbReference type="EMBL" id="OMP11812.1"/>
    </source>
</evidence>
<name>A0A1R3KXL1_COCAP</name>
<feature type="non-terminal residue" evidence="1">
    <location>
        <position position="1"/>
    </location>
</feature>
<gene>
    <name evidence="1" type="ORF">CCACVL1_00248</name>
</gene>
<accession>A0A1R3KXL1</accession>